<evidence type="ECO:0000256" key="6">
    <source>
        <dbReference type="SAM" id="Phobius"/>
    </source>
</evidence>
<evidence type="ECO:0000256" key="4">
    <source>
        <dbReference type="ARBA" id="ARBA00022989"/>
    </source>
</evidence>
<keyword evidence="8" id="KW-1185">Reference proteome</keyword>
<feature type="transmembrane region" description="Helical" evidence="6">
    <location>
        <begin position="135"/>
        <end position="163"/>
    </location>
</feature>
<evidence type="ECO:0000256" key="5">
    <source>
        <dbReference type="ARBA" id="ARBA00023136"/>
    </source>
</evidence>
<feature type="transmembrane region" description="Helical" evidence="6">
    <location>
        <begin position="65"/>
        <end position="85"/>
    </location>
</feature>
<evidence type="ECO:0000256" key="2">
    <source>
        <dbReference type="ARBA" id="ARBA00006665"/>
    </source>
</evidence>
<evidence type="ECO:0000256" key="1">
    <source>
        <dbReference type="ARBA" id="ARBA00004141"/>
    </source>
</evidence>
<dbReference type="PANTHER" id="PTHR10383">
    <property type="entry name" value="SERINE INCORPORATOR"/>
    <property type="match status" value="1"/>
</dbReference>
<evidence type="ECO:0000313" key="7">
    <source>
        <dbReference type="EMBL" id="MBN3279062.1"/>
    </source>
</evidence>
<feature type="non-terminal residue" evidence="7">
    <location>
        <position position="410"/>
    </location>
</feature>
<dbReference type="InterPro" id="IPR005016">
    <property type="entry name" value="TDE1/TMS"/>
</dbReference>
<feature type="transmembrane region" description="Helical" evidence="6">
    <location>
        <begin position="267"/>
        <end position="287"/>
    </location>
</feature>
<gene>
    <name evidence="7" type="primary">Serinc1_1</name>
    <name evidence="7" type="ORF">GTO93_0018182</name>
</gene>
<evidence type="ECO:0000256" key="3">
    <source>
        <dbReference type="ARBA" id="ARBA00022692"/>
    </source>
</evidence>
<keyword evidence="5 6" id="KW-0472">Membrane</keyword>
<sequence>MLVPGVEQKISKVKGLCEENMNCRYFTGYKAIYHIFFGMASFHLLLAFLMINVKNSKDPRALVHNGFWIFKVFAAVIIIVCSFYIPEEYFSKALFVVGSAGAFCFTLIQLVVLIDVGFCWNALWRKKNMEGGTQCWRAAAISVTCFNYVLSLVTVILCYVFYISPGGCIQHVFFLVCNTVVCILASLISLHPKVQASLLYTCCTSLLQSSLITLYIMNITWTAMSKMPVSNCYPSAVSSDEQAVELDVLSENMTVSTPSPPEVGGRLTAQSIAGLPVFILCLLYISVRQCGKSFVKEMNQTVPDQIALEVESIDSVSIQEGCEEIHRFQDNERDRVQYSYSYFHCMLSLASLYAMMMLTNWYSPDSATMPGSWIVVWIKISAAWVCIVVFIWTLVAPLVLTDQNLQCSYL</sequence>
<feature type="transmembrane region" description="Helical" evidence="6">
    <location>
        <begin position="342"/>
        <end position="362"/>
    </location>
</feature>
<comment type="subcellular location">
    <subcellularLocation>
        <location evidence="1">Membrane</location>
        <topology evidence="1">Multi-pass membrane protein</topology>
    </subcellularLocation>
</comment>
<accession>A0ABS2XXT1</accession>
<proteinExistence type="inferred from homology"/>
<keyword evidence="3 6" id="KW-0812">Transmembrane</keyword>
<keyword evidence="4 6" id="KW-1133">Transmembrane helix</keyword>
<feature type="transmembrane region" description="Helical" evidence="6">
    <location>
        <begin position="97"/>
        <end position="123"/>
    </location>
</feature>
<organism evidence="7 8">
    <name type="scientific">Polyodon spathula</name>
    <name type="common">North American paddlefish</name>
    <name type="synonym">Squalus spathula</name>
    <dbReference type="NCBI Taxonomy" id="7913"/>
    <lineage>
        <taxon>Eukaryota</taxon>
        <taxon>Metazoa</taxon>
        <taxon>Chordata</taxon>
        <taxon>Craniata</taxon>
        <taxon>Vertebrata</taxon>
        <taxon>Euteleostomi</taxon>
        <taxon>Actinopterygii</taxon>
        <taxon>Chondrostei</taxon>
        <taxon>Acipenseriformes</taxon>
        <taxon>Polyodontidae</taxon>
        <taxon>Polyodon</taxon>
    </lineage>
</organism>
<protein>
    <submittedName>
        <fullName evidence="7">SERC1 protein</fullName>
    </submittedName>
</protein>
<feature type="transmembrane region" description="Helical" evidence="6">
    <location>
        <begin position="169"/>
        <end position="190"/>
    </location>
</feature>
<feature type="transmembrane region" description="Helical" evidence="6">
    <location>
        <begin position="197"/>
        <end position="217"/>
    </location>
</feature>
<dbReference type="Proteomes" id="UP001166093">
    <property type="component" value="Unassembled WGS sequence"/>
</dbReference>
<feature type="transmembrane region" description="Helical" evidence="6">
    <location>
        <begin position="31"/>
        <end position="53"/>
    </location>
</feature>
<feature type="transmembrane region" description="Helical" evidence="6">
    <location>
        <begin position="374"/>
        <end position="400"/>
    </location>
</feature>
<evidence type="ECO:0000313" key="8">
    <source>
        <dbReference type="Proteomes" id="UP001166093"/>
    </source>
</evidence>
<feature type="non-terminal residue" evidence="7">
    <location>
        <position position="1"/>
    </location>
</feature>
<comment type="similarity">
    <text evidence="2">Belongs to the TDE1 family.</text>
</comment>
<reference evidence="7" key="1">
    <citation type="journal article" date="2021" name="Cell">
        <title>Tracing the genetic footprints of vertebrate landing in non-teleost ray-finned fishes.</title>
        <authorList>
            <person name="Bi X."/>
            <person name="Wang K."/>
            <person name="Yang L."/>
            <person name="Pan H."/>
            <person name="Jiang H."/>
            <person name="Wei Q."/>
            <person name="Fang M."/>
            <person name="Yu H."/>
            <person name="Zhu C."/>
            <person name="Cai Y."/>
            <person name="He Y."/>
            <person name="Gan X."/>
            <person name="Zeng H."/>
            <person name="Yu D."/>
            <person name="Zhu Y."/>
            <person name="Jiang H."/>
            <person name="Qiu Q."/>
            <person name="Yang H."/>
            <person name="Zhang Y.E."/>
            <person name="Wang W."/>
            <person name="Zhu M."/>
            <person name="He S."/>
            <person name="Zhang G."/>
        </authorList>
    </citation>
    <scope>NUCLEOTIDE SEQUENCE</scope>
    <source>
        <strain evidence="7">Pddl_001</strain>
    </source>
</reference>
<dbReference type="PANTHER" id="PTHR10383:SF51">
    <property type="entry name" value="SERINE INCORPORATOR 3"/>
    <property type="match status" value="1"/>
</dbReference>
<comment type="caution">
    <text evidence="7">The sequence shown here is derived from an EMBL/GenBank/DDBJ whole genome shotgun (WGS) entry which is preliminary data.</text>
</comment>
<dbReference type="Pfam" id="PF03348">
    <property type="entry name" value="Serinc"/>
    <property type="match status" value="1"/>
</dbReference>
<dbReference type="EMBL" id="JAAWVQ010085165">
    <property type="protein sequence ID" value="MBN3279062.1"/>
    <property type="molecule type" value="Genomic_DNA"/>
</dbReference>
<name>A0ABS2XXT1_POLSP</name>